<proteinExistence type="predicted"/>
<sequence>MFNDLSRFGKYLGQAARLMVGMPDYDTYVEHMQTKHPDKPMMSYEDFFRERQEARYGGGNGQPRCC</sequence>
<accession>A0A5E6XCH1</accession>
<reference evidence="1 3" key="2">
    <citation type="submission" date="2024-03" db="EMBL/GenBank/DDBJ databases">
        <authorList>
            <person name="Alaster D. Moffat"/>
            <person name="Govind Chandra"/>
            <person name="Andrew W. Truman"/>
        </authorList>
    </citation>
    <scope>NUCLEOTIDE SEQUENCE [LARGE SCALE GENOMIC DNA]</scope>
    <source>
        <strain evidence="1">PS652</strain>
    </source>
</reference>
<organism evidence="2">
    <name type="scientific">Pseudomonas fluorescens</name>
    <dbReference type="NCBI Taxonomy" id="294"/>
    <lineage>
        <taxon>Bacteria</taxon>
        <taxon>Pseudomonadati</taxon>
        <taxon>Pseudomonadota</taxon>
        <taxon>Gammaproteobacteria</taxon>
        <taxon>Pseudomonadales</taxon>
        <taxon>Pseudomonadaceae</taxon>
        <taxon>Pseudomonas</taxon>
    </lineage>
</organism>
<evidence type="ECO:0000313" key="2">
    <source>
        <dbReference type="EMBL" id="VVN38474.1"/>
    </source>
</evidence>
<dbReference type="Proteomes" id="UP000326595">
    <property type="component" value="Chromosome"/>
</dbReference>
<dbReference type="Pfam" id="PF04328">
    <property type="entry name" value="Sel_put"/>
    <property type="match status" value="1"/>
</dbReference>
<dbReference type="EMBL" id="OZ024668">
    <property type="protein sequence ID" value="CAK9890102.1"/>
    <property type="molecule type" value="Genomic_DNA"/>
</dbReference>
<evidence type="ECO:0000313" key="1">
    <source>
        <dbReference type="EMBL" id="CAK9890102.1"/>
    </source>
</evidence>
<name>A0A5E6XCH1_PSEFL</name>
<gene>
    <name evidence="1" type="ORF">PS652_02935</name>
    <name evidence="2" type="ORF">PS652_05269</name>
</gene>
<evidence type="ECO:0008006" key="4">
    <source>
        <dbReference type="Google" id="ProtNLM"/>
    </source>
</evidence>
<dbReference type="AlphaFoldDB" id="A0A5E6XCH1"/>
<evidence type="ECO:0000313" key="3">
    <source>
        <dbReference type="Proteomes" id="UP000326595"/>
    </source>
</evidence>
<dbReference type="RefSeq" id="WP_150777081.1">
    <property type="nucleotide sequence ID" value="NZ_OZ024668.1"/>
</dbReference>
<dbReference type="PANTHER" id="PTHR38453:SF1">
    <property type="entry name" value="CYTOPLASMIC PROTEIN"/>
    <property type="match status" value="1"/>
</dbReference>
<dbReference type="InterPro" id="IPR007423">
    <property type="entry name" value="Sel_put"/>
</dbReference>
<protein>
    <recommendedName>
        <fullName evidence="4">DUF466 domain-containing protein</fullName>
    </recommendedName>
</protein>
<dbReference type="PANTHER" id="PTHR38453">
    <property type="entry name" value="CYTOPLASMIC PROTEIN-RELATED"/>
    <property type="match status" value="1"/>
</dbReference>
<reference evidence="2" key="1">
    <citation type="submission" date="2019-09" db="EMBL/GenBank/DDBJ databases">
        <authorList>
            <person name="Chandra G."/>
            <person name="Truman W A."/>
        </authorList>
    </citation>
    <scope>NUCLEOTIDE SEQUENCE [LARGE SCALE GENOMIC DNA]</scope>
    <source>
        <strain evidence="2">PS652</strain>
    </source>
</reference>
<dbReference type="EMBL" id="CABVHG010000053">
    <property type="protein sequence ID" value="VVN38474.1"/>
    <property type="molecule type" value="Genomic_DNA"/>
</dbReference>